<dbReference type="HAMAP" id="MF_01310">
    <property type="entry name" value="Ribosomal_uS11"/>
    <property type="match status" value="1"/>
</dbReference>
<evidence type="ECO:0000256" key="2">
    <source>
        <dbReference type="ARBA" id="ARBA00022980"/>
    </source>
</evidence>
<dbReference type="InterPro" id="IPR001971">
    <property type="entry name" value="Ribosomal_uS11"/>
</dbReference>
<comment type="similarity">
    <text evidence="1">Belongs to the universal ribosomal protein uS11 family.</text>
</comment>
<dbReference type="AlphaFoldDB" id="A0A139ARH1"/>
<keyword evidence="3" id="KW-0687">Ribonucleoprotein</keyword>
<feature type="compositionally biased region" description="Low complexity" evidence="4">
    <location>
        <begin position="44"/>
        <end position="55"/>
    </location>
</feature>
<proteinExistence type="inferred from homology"/>
<protein>
    <submittedName>
        <fullName evidence="5">Translational machinery component</fullName>
    </submittedName>
</protein>
<evidence type="ECO:0000256" key="1">
    <source>
        <dbReference type="ARBA" id="ARBA00006194"/>
    </source>
</evidence>
<reference evidence="5 6" key="1">
    <citation type="journal article" date="2015" name="Genome Biol. Evol.">
        <title>Phylogenomic analyses indicate that early fungi evolved digesting cell walls of algal ancestors of land plants.</title>
        <authorList>
            <person name="Chang Y."/>
            <person name="Wang S."/>
            <person name="Sekimoto S."/>
            <person name="Aerts A.L."/>
            <person name="Choi C."/>
            <person name="Clum A."/>
            <person name="LaButti K.M."/>
            <person name="Lindquist E.A."/>
            <person name="Yee Ngan C."/>
            <person name="Ohm R.A."/>
            <person name="Salamov A.A."/>
            <person name="Grigoriev I.V."/>
            <person name="Spatafora J.W."/>
            <person name="Berbee M.L."/>
        </authorList>
    </citation>
    <scope>NUCLEOTIDE SEQUENCE [LARGE SCALE GENOMIC DNA]</scope>
    <source>
        <strain evidence="5 6">JEL478</strain>
    </source>
</reference>
<dbReference type="GO" id="GO:0005840">
    <property type="term" value="C:ribosome"/>
    <property type="evidence" value="ECO:0007669"/>
    <property type="project" value="UniProtKB-KW"/>
</dbReference>
<dbReference type="OrthoDB" id="1654884at2759"/>
<dbReference type="GO" id="GO:0006412">
    <property type="term" value="P:translation"/>
    <property type="evidence" value="ECO:0007669"/>
    <property type="project" value="InterPro"/>
</dbReference>
<dbReference type="Proteomes" id="UP000070544">
    <property type="component" value="Unassembled WGS sequence"/>
</dbReference>
<dbReference type="PANTHER" id="PTHR11759">
    <property type="entry name" value="40S RIBOSOMAL PROTEIN S14/30S RIBOSOMAL PROTEIN S11"/>
    <property type="match status" value="1"/>
</dbReference>
<evidence type="ECO:0000313" key="6">
    <source>
        <dbReference type="Proteomes" id="UP000070544"/>
    </source>
</evidence>
<evidence type="ECO:0000313" key="5">
    <source>
        <dbReference type="EMBL" id="KXS19095.1"/>
    </source>
</evidence>
<dbReference type="SUPFAM" id="SSF53137">
    <property type="entry name" value="Translational machinery components"/>
    <property type="match status" value="1"/>
</dbReference>
<dbReference type="STRING" id="1344416.A0A139ARH1"/>
<dbReference type="GO" id="GO:1990904">
    <property type="term" value="C:ribonucleoprotein complex"/>
    <property type="evidence" value="ECO:0007669"/>
    <property type="project" value="UniProtKB-KW"/>
</dbReference>
<keyword evidence="6" id="KW-1185">Reference proteome</keyword>
<name>A0A139ARH1_GONPJ</name>
<dbReference type="InterPro" id="IPR036967">
    <property type="entry name" value="Ribosomal_uS11_sf"/>
</dbReference>
<evidence type="ECO:0000256" key="3">
    <source>
        <dbReference type="ARBA" id="ARBA00023274"/>
    </source>
</evidence>
<evidence type="ECO:0000256" key="4">
    <source>
        <dbReference type="SAM" id="MobiDB-lite"/>
    </source>
</evidence>
<accession>A0A139ARH1</accession>
<sequence>MLPSLAARILFPTVSSPACLAASLAKRGLGTGTLGHSRCTPTNSRNLSSSSDSPSTILPYEPSEALSPRGESLTADLFSTPLARTPAPLNTSIGSLRPRSALDALLSESRDPTSGLMDPRSAFTPPHIVTITARRGNTHVGVADPYGRTLCVRSAGKVGFKKANRGSPDAAYAVCLDVVEKLQDVSMPGGVALRLDGFGAGRDQSFRAFRAAGWRIVRLEDITSVRHGGCRPPKRKRR</sequence>
<gene>
    <name evidence="5" type="ORF">M427DRAFT_53081</name>
</gene>
<organism evidence="5 6">
    <name type="scientific">Gonapodya prolifera (strain JEL478)</name>
    <name type="common">Monoblepharis prolifera</name>
    <dbReference type="NCBI Taxonomy" id="1344416"/>
    <lineage>
        <taxon>Eukaryota</taxon>
        <taxon>Fungi</taxon>
        <taxon>Fungi incertae sedis</taxon>
        <taxon>Chytridiomycota</taxon>
        <taxon>Chytridiomycota incertae sedis</taxon>
        <taxon>Monoblepharidomycetes</taxon>
        <taxon>Monoblepharidales</taxon>
        <taxon>Gonapodyaceae</taxon>
        <taxon>Gonapodya</taxon>
    </lineage>
</organism>
<dbReference type="Gene3D" id="3.30.420.80">
    <property type="entry name" value="Ribosomal protein S11"/>
    <property type="match status" value="1"/>
</dbReference>
<dbReference type="EMBL" id="KQ965739">
    <property type="protein sequence ID" value="KXS19095.1"/>
    <property type="molecule type" value="Genomic_DNA"/>
</dbReference>
<feature type="region of interest" description="Disordered" evidence="4">
    <location>
        <begin position="31"/>
        <end position="69"/>
    </location>
</feature>
<keyword evidence="2" id="KW-0689">Ribosomal protein</keyword>
<dbReference type="Pfam" id="PF00411">
    <property type="entry name" value="Ribosomal_S11"/>
    <property type="match status" value="1"/>
</dbReference>
<dbReference type="OMA" id="NVENQWN"/>
<dbReference type="GO" id="GO:0003735">
    <property type="term" value="F:structural constituent of ribosome"/>
    <property type="evidence" value="ECO:0007669"/>
    <property type="project" value="InterPro"/>
</dbReference>